<accession>A0A3N0Z7K4</accession>
<dbReference type="Pfam" id="PF04749">
    <property type="entry name" value="PLAC8"/>
    <property type="match status" value="1"/>
</dbReference>
<dbReference type="InterPro" id="IPR006461">
    <property type="entry name" value="PLAC_motif_containing"/>
</dbReference>
<evidence type="ECO:0000256" key="1">
    <source>
        <dbReference type="ARBA" id="ARBA00009024"/>
    </source>
</evidence>
<evidence type="ECO:0000313" key="3">
    <source>
        <dbReference type="Proteomes" id="UP000281406"/>
    </source>
</evidence>
<name>A0A3N0Z7K4_ANAGA</name>
<dbReference type="PANTHER" id="PTHR15907">
    <property type="entry name" value="DUF614 FAMILY PROTEIN-RELATED"/>
    <property type="match status" value="1"/>
</dbReference>
<organism evidence="2 3">
    <name type="scientific">Anabarilius grahami</name>
    <name type="common">Kanglang fish</name>
    <name type="synonym">Barilius grahami</name>
    <dbReference type="NCBI Taxonomy" id="495550"/>
    <lineage>
        <taxon>Eukaryota</taxon>
        <taxon>Metazoa</taxon>
        <taxon>Chordata</taxon>
        <taxon>Craniata</taxon>
        <taxon>Vertebrata</taxon>
        <taxon>Euteleostomi</taxon>
        <taxon>Actinopterygii</taxon>
        <taxon>Neopterygii</taxon>
        <taxon>Teleostei</taxon>
        <taxon>Ostariophysi</taxon>
        <taxon>Cypriniformes</taxon>
        <taxon>Xenocyprididae</taxon>
        <taxon>Xenocypridinae</taxon>
        <taxon>Xenocypridinae incertae sedis</taxon>
        <taxon>Anabarilius</taxon>
    </lineage>
</organism>
<dbReference type="Proteomes" id="UP000281406">
    <property type="component" value="Unassembled WGS sequence"/>
</dbReference>
<proteinExistence type="inferred from homology"/>
<sequence length="185" mass="20165">MAAVIVQQPFIKTQSNAWTSGICDCCQDLNSCCYGYWCFPCFTCSTTGEFGESTCLPLLDIFGPCLLASFGIATCVPPVTLGMRVAVRYKYDIGGSLCEDIMVSCCCIWCSWCQLSREIKARKQTVTIVQTAPTMFQPIPMATTTQVVCTQQSVEMIRTPPVAVSPALQMAPIQTGPPIIMTNVK</sequence>
<protein>
    <submittedName>
        <fullName evidence="2">Placenta-specific gene 8 protein</fullName>
    </submittedName>
</protein>
<dbReference type="EMBL" id="RJVU01007007">
    <property type="protein sequence ID" value="ROL54447.1"/>
    <property type="molecule type" value="Genomic_DNA"/>
</dbReference>
<evidence type="ECO:0000313" key="2">
    <source>
        <dbReference type="EMBL" id="ROL54447.1"/>
    </source>
</evidence>
<dbReference type="OrthoDB" id="1045822at2759"/>
<dbReference type="NCBIfam" id="TIGR01571">
    <property type="entry name" value="A_thal_Cys_rich"/>
    <property type="match status" value="1"/>
</dbReference>
<gene>
    <name evidence="2" type="ORF">DPX16_10870</name>
</gene>
<reference evidence="2 3" key="1">
    <citation type="submission" date="2018-10" db="EMBL/GenBank/DDBJ databases">
        <title>Genome assembly for a Yunnan-Guizhou Plateau 3E fish, Anabarilius grahami (Regan), and its evolutionary and genetic applications.</title>
        <authorList>
            <person name="Jiang W."/>
        </authorList>
    </citation>
    <scope>NUCLEOTIDE SEQUENCE [LARGE SCALE GENOMIC DNA]</scope>
    <source>
        <strain evidence="2">AG-KIZ</strain>
        <tissue evidence="2">Muscle</tissue>
    </source>
</reference>
<comment type="caution">
    <text evidence="2">The sequence shown here is derived from an EMBL/GenBank/DDBJ whole genome shotgun (WGS) entry which is preliminary data.</text>
</comment>
<dbReference type="AlphaFoldDB" id="A0A3N0Z7K4"/>
<comment type="similarity">
    <text evidence="1">Belongs to the cornifelin family.</text>
</comment>
<keyword evidence="3" id="KW-1185">Reference proteome</keyword>